<accession>A0ABR8QSG3</accession>
<dbReference type="GO" id="GO:0032259">
    <property type="term" value="P:methylation"/>
    <property type="evidence" value="ECO:0007669"/>
    <property type="project" value="UniProtKB-KW"/>
</dbReference>
<dbReference type="Pfam" id="PF13847">
    <property type="entry name" value="Methyltransf_31"/>
    <property type="match status" value="1"/>
</dbReference>
<reference evidence="3 4" key="1">
    <citation type="submission" date="2020-08" db="EMBL/GenBank/DDBJ databases">
        <title>A Genomic Blueprint of the Chicken Gut Microbiome.</title>
        <authorList>
            <person name="Gilroy R."/>
            <person name="Ravi A."/>
            <person name="Getino M."/>
            <person name="Pursley I."/>
            <person name="Horton D.L."/>
            <person name="Alikhan N.-F."/>
            <person name="Baker D."/>
            <person name="Gharbi K."/>
            <person name="Hall N."/>
            <person name="Watson M."/>
            <person name="Adriaenssens E.M."/>
            <person name="Foster-Nyarko E."/>
            <person name="Jarju S."/>
            <person name="Secka A."/>
            <person name="Antonio M."/>
            <person name="Oren A."/>
            <person name="Chaudhuri R."/>
            <person name="La Ragione R.M."/>
            <person name="Hildebrand F."/>
            <person name="Pallen M.J."/>
        </authorList>
    </citation>
    <scope>NUCLEOTIDE SEQUENCE [LARGE SCALE GENOMIC DNA]</scope>
    <source>
        <strain evidence="3 4">Sa5YUA1</strain>
    </source>
</reference>
<keyword evidence="3" id="KW-0489">Methyltransferase</keyword>
<evidence type="ECO:0000313" key="4">
    <source>
        <dbReference type="Proteomes" id="UP000657931"/>
    </source>
</evidence>
<dbReference type="PIRSF" id="PIRSF018249">
    <property type="entry name" value="MyrA_prd"/>
    <property type="match status" value="1"/>
</dbReference>
<dbReference type="Pfam" id="PF21302">
    <property type="entry name" value="Zn_ribbon_RlmA"/>
    <property type="match status" value="1"/>
</dbReference>
<keyword evidence="3" id="KW-0808">Transferase</keyword>
<name>A0ABR8QSG3_9BACI</name>
<keyword evidence="4" id="KW-1185">Reference proteome</keyword>
<evidence type="ECO:0000259" key="2">
    <source>
        <dbReference type="Pfam" id="PF21302"/>
    </source>
</evidence>
<dbReference type="InterPro" id="IPR029063">
    <property type="entry name" value="SAM-dependent_MTases_sf"/>
</dbReference>
<organism evidence="3 4">
    <name type="scientific">Cytobacillus stercorigallinarum</name>
    <dbReference type="NCBI Taxonomy" id="2762240"/>
    <lineage>
        <taxon>Bacteria</taxon>
        <taxon>Bacillati</taxon>
        <taxon>Bacillota</taxon>
        <taxon>Bacilli</taxon>
        <taxon>Bacillales</taxon>
        <taxon>Bacillaceae</taxon>
        <taxon>Cytobacillus</taxon>
    </lineage>
</organism>
<dbReference type="Proteomes" id="UP000657931">
    <property type="component" value="Unassembled WGS sequence"/>
</dbReference>
<evidence type="ECO:0000313" key="3">
    <source>
        <dbReference type="EMBL" id="MBD7938212.1"/>
    </source>
</evidence>
<dbReference type="EMBL" id="JACSQT010000007">
    <property type="protein sequence ID" value="MBD7938212.1"/>
    <property type="molecule type" value="Genomic_DNA"/>
</dbReference>
<dbReference type="Gene3D" id="3.40.50.150">
    <property type="entry name" value="Vaccinia Virus protein VP39"/>
    <property type="match status" value="1"/>
</dbReference>
<dbReference type="GO" id="GO:0008168">
    <property type="term" value="F:methyltransferase activity"/>
    <property type="evidence" value="ECO:0007669"/>
    <property type="project" value="UniProtKB-KW"/>
</dbReference>
<dbReference type="RefSeq" id="WP_191815180.1">
    <property type="nucleotide sequence ID" value="NZ_JACSQT010000007.1"/>
</dbReference>
<dbReference type="InterPro" id="IPR025714">
    <property type="entry name" value="Methyltranfer_dom"/>
</dbReference>
<proteinExistence type="predicted"/>
<dbReference type="InterPro" id="IPR016718">
    <property type="entry name" value="rRNA_m1G-MeTrfase_A_prd"/>
</dbReference>
<feature type="domain" description="Methyltransferase" evidence="1">
    <location>
        <begin position="95"/>
        <end position="235"/>
    </location>
</feature>
<gene>
    <name evidence="3" type="ORF">H9655_14355</name>
</gene>
<evidence type="ECO:0000259" key="1">
    <source>
        <dbReference type="Pfam" id="PF13847"/>
    </source>
</evidence>
<comment type="caution">
    <text evidence="3">The sequence shown here is derived from an EMBL/GenBank/DDBJ whole genome shotgun (WGS) entry which is preliminary data.</text>
</comment>
<feature type="domain" description="23S rRNA (guanine(745)-N(1))-methyltransferase N-terminal" evidence="2">
    <location>
        <begin position="19"/>
        <end position="54"/>
    </location>
</feature>
<dbReference type="SUPFAM" id="SSF53335">
    <property type="entry name" value="S-adenosyl-L-methionine-dependent methyltransferases"/>
    <property type="match status" value="1"/>
</dbReference>
<protein>
    <submittedName>
        <fullName evidence="3">Methyltransferase domain-containing protein</fullName>
    </submittedName>
</protein>
<sequence length="285" mass="32871">MNKKQKRIEQITRLQSPLRCPICKEVLQVEDNSRLICSHRHSFDITKQGYINLLTHKVNSHYDKELFEARKQIITKTKLYNPLQQLIIAHIQELSQGKTIADAGCGEGSHLHMIVEKLNLTKQKYVGVGLDIAKEAVKMAAGNDDEWIWLVGDLANLPVTDHSIDVLLNILSPSNYQEFKRVLRKDGIVIKVVPRPYYLFELRSALSKNNHYDNQEILQLFKEHFHVISQNSLHYTVELSSEEKKQLVKMTPLTWSGQENTKKLFIEGDHNEITVDLEVIVGRLK</sequence>
<dbReference type="InterPro" id="IPR048647">
    <property type="entry name" value="RlmA_N"/>
</dbReference>